<reference evidence="1 2" key="1">
    <citation type="journal article" date="2018" name="Microbes Environ.">
        <title>Comparative Genomic Insights into Endofungal Lifestyles of Two Bacterial Endosymbionts, Mycoavidus cysteinexigens and Burkholderia rhizoxinica.</title>
        <authorList>
            <person name="Sharmin D."/>
            <person name="Guo Y."/>
            <person name="Nishizawa T."/>
            <person name="Ohshima S."/>
            <person name="Sato Y."/>
            <person name="Takashima Y."/>
            <person name="Narisawa K."/>
            <person name="Ohta H."/>
        </authorList>
    </citation>
    <scope>NUCLEOTIDE SEQUENCE [LARGE SCALE GENOMIC DNA]</scope>
    <source>
        <strain evidence="1 2">B1-EB</strain>
    </source>
</reference>
<name>A0A2Z6EWR6_9BURK</name>
<dbReference type="PANTHER" id="PTHR46889:SF4">
    <property type="entry name" value="TRANSPOSASE INSO FOR INSERTION SEQUENCE ELEMENT IS911B-RELATED"/>
    <property type="match status" value="1"/>
</dbReference>
<dbReference type="PANTHER" id="PTHR46889">
    <property type="entry name" value="TRANSPOSASE INSF FOR INSERTION SEQUENCE IS3B-RELATED"/>
    <property type="match status" value="1"/>
</dbReference>
<dbReference type="KEGG" id="mcys:MCB1EB_1681"/>
<protein>
    <submittedName>
        <fullName evidence="1">Integrase catalytic subunit</fullName>
    </submittedName>
</protein>
<accession>A0A2Z6EWR6</accession>
<dbReference type="GO" id="GO:0015074">
    <property type="term" value="P:DNA integration"/>
    <property type="evidence" value="ECO:0007669"/>
    <property type="project" value="InterPro"/>
</dbReference>
<dbReference type="Pfam" id="PF13683">
    <property type="entry name" value="rve_3"/>
    <property type="match status" value="1"/>
</dbReference>
<keyword evidence="2" id="KW-1185">Reference proteome</keyword>
<dbReference type="InterPro" id="IPR001584">
    <property type="entry name" value="Integrase_cat-core"/>
</dbReference>
<proteinExistence type="predicted"/>
<organism evidence="1 2">
    <name type="scientific">Mycoavidus cysteinexigens</name>
    <dbReference type="NCBI Taxonomy" id="1553431"/>
    <lineage>
        <taxon>Bacteria</taxon>
        <taxon>Pseudomonadati</taxon>
        <taxon>Pseudomonadota</taxon>
        <taxon>Betaproteobacteria</taxon>
        <taxon>Burkholderiales</taxon>
        <taxon>Burkholderiaceae</taxon>
        <taxon>Mycoavidus</taxon>
    </lineage>
</organism>
<dbReference type="EMBL" id="AP018150">
    <property type="protein sequence ID" value="BBE09842.1"/>
    <property type="molecule type" value="Genomic_DNA"/>
</dbReference>
<gene>
    <name evidence="1" type="ORF">MCB1EB_1681</name>
</gene>
<evidence type="ECO:0000313" key="1">
    <source>
        <dbReference type="EMBL" id="BBE09842.1"/>
    </source>
</evidence>
<dbReference type="Proteomes" id="UP000282597">
    <property type="component" value="Chromosome"/>
</dbReference>
<dbReference type="InterPro" id="IPR012337">
    <property type="entry name" value="RNaseH-like_sf"/>
</dbReference>
<dbReference type="InterPro" id="IPR050900">
    <property type="entry name" value="Transposase_IS3/IS150/IS904"/>
</dbReference>
<dbReference type="AlphaFoldDB" id="A0A2Z6EWR6"/>
<evidence type="ECO:0000313" key="2">
    <source>
        <dbReference type="Proteomes" id="UP000282597"/>
    </source>
</evidence>
<sequence>MGSVGDVYDNAMAESFFASLECELLNRCSFKSKVEARLAVFTWIEAWYNLKPRHYAINYMLPIIFEKSCLQKMG</sequence>
<dbReference type="SUPFAM" id="SSF53098">
    <property type="entry name" value="Ribonuclease H-like"/>
    <property type="match status" value="1"/>
</dbReference>